<dbReference type="GO" id="GO:0015288">
    <property type="term" value="F:porin activity"/>
    <property type="evidence" value="ECO:0007669"/>
    <property type="project" value="TreeGrafter"/>
</dbReference>
<dbReference type="Pfam" id="PF02321">
    <property type="entry name" value="OEP"/>
    <property type="match status" value="1"/>
</dbReference>
<keyword evidence="2" id="KW-0813">Transport</keyword>
<evidence type="ECO:0000256" key="3">
    <source>
        <dbReference type="ARBA" id="ARBA00022452"/>
    </source>
</evidence>
<dbReference type="GO" id="GO:0009279">
    <property type="term" value="C:cell outer membrane"/>
    <property type="evidence" value="ECO:0007669"/>
    <property type="project" value="UniProtKB-SubCell"/>
</dbReference>
<dbReference type="InterPro" id="IPR051906">
    <property type="entry name" value="TolC-like"/>
</dbReference>
<evidence type="ECO:0000256" key="4">
    <source>
        <dbReference type="ARBA" id="ARBA00022692"/>
    </source>
</evidence>
<dbReference type="PANTHER" id="PTHR30026:SF20">
    <property type="entry name" value="OUTER MEMBRANE PROTEIN TOLC"/>
    <property type="match status" value="1"/>
</dbReference>
<sequence length="417" mass="47002">MRVAILIAFSLLAIPVQAADSTYPDLPPHDQVDAALESHISVMTAETGVKIEQVNQRKWESGSYEFSLRTGSYQRQIGVPNQRLKEWDVTLERPVRLINKVLIDSDIGQEVVTRANFALGDARHEAGRTLLHLWFNWQREQMQATQWQQQVENLTQQAQTTDKRLKSGDAPRMELSQANAAVAQAAVALQQARMRAELAGNELSRQFPSIILPQRLASAEPQPITEDFDYWKQTITNDNHELEMVRSERRIQQMLAKRSRADRVPDPTVGLRFSSEMGGNEKVSGVFLSIPLSFGLRSANAENAEYQAQIAGDRENAVRRRLDGDVYAAYTQAINSYQIWQQASEAAASIRQNADLVSRAYSLGESSLTETLAARRLALESTLSENLSRLDANEARYRLLLDAHQLWSQDNDPHKVH</sequence>
<accession>A0A1J5TCK3</accession>
<dbReference type="Gene3D" id="1.20.1600.10">
    <property type="entry name" value="Outer membrane efflux proteins (OEP)"/>
    <property type="match status" value="1"/>
</dbReference>
<keyword evidence="3" id="KW-1134">Transmembrane beta strand</keyword>
<dbReference type="PANTHER" id="PTHR30026">
    <property type="entry name" value="OUTER MEMBRANE PROTEIN TOLC"/>
    <property type="match status" value="1"/>
</dbReference>
<dbReference type="GO" id="GO:0015562">
    <property type="term" value="F:efflux transmembrane transporter activity"/>
    <property type="evidence" value="ECO:0007669"/>
    <property type="project" value="InterPro"/>
</dbReference>
<organism evidence="7">
    <name type="scientific">mine drainage metagenome</name>
    <dbReference type="NCBI Taxonomy" id="410659"/>
    <lineage>
        <taxon>unclassified sequences</taxon>
        <taxon>metagenomes</taxon>
        <taxon>ecological metagenomes</taxon>
    </lineage>
</organism>
<comment type="caution">
    <text evidence="7">The sequence shown here is derived from an EMBL/GenBank/DDBJ whole genome shotgun (WGS) entry which is preliminary data.</text>
</comment>
<comment type="subcellular location">
    <subcellularLocation>
        <location evidence="1">Cell outer membrane</location>
    </subcellularLocation>
</comment>
<dbReference type="GO" id="GO:1990281">
    <property type="term" value="C:efflux pump complex"/>
    <property type="evidence" value="ECO:0007669"/>
    <property type="project" value="TreeGrafter"/>
</dbReference>
<evidence type="ECO:0000256" key="1">
    <source>
        <dbReference type="ARBA" id="ARBA00004442"/>
    </source>
</evidence>
<dbReference type="SUPFAM" id="SSF56954">
    <property type="entry name" value="Outer membrane efflux proteins (OEP)"/>
    <property type="match status" value="1"/>
</dbReference>
<dbReference type="InterPro" id="IPR003423">
    <property type="entry name" value="OMP_efflux"/>
</dbReference>
<protein>
    <submittedName>
        <fullName evidence="7">Outer membrane efflux protein</fullName>
    </submittedName>
</protein>
<evidence type="ECO:0000256" key="6">
    <source>
        <dbReference type="ARBA" id="ARBA00023237"/>
    </source>
</evidence>
<name>A0A1J5TCK3_9ZZZZ</name>
<evidence type="ECO:0000256" key="5">
    <source>
        <dbReference type="ARBA" id="ARBA00023136"/>
    </source>
</evidence>
<keyword evidence="4" id="KW-0812">Transmembrane</keyword>
<keyword evidence="5" id="KW-0472">Membrane</keyword>
<reference evidence="7" key="1">
    <citation type="submission" date="2016-10" db="EMBL/GenBank/DDBJ databases">
        <title>Sequence of Gallionella enrichment culture.</title>
        <authorList>
            <person name="Poehlein A."/>
            <person name="Muehling M."/>
            <person name="Daniel R."/>
        </authorList>
    </citation>
    <scope>NUCLEOTIDE SEQUENCE</scope>
</reference>
<gene>
    <name evidence="7" type="ORF">GALL_51660</name>
</gene>
<evidence type="ECO:0000313" key="7">
    <source>
        <dbReference type="EMBL" id="OIR14029.1"/>
    </source>
</evidence>
<dbReference type="AlphaFoldDB" id="A0A1J5TCK3"/>
<dbReference type="EMBL" id="MLJW01000013">
    <property type="protein sequence ID" value="OIR14029.1"/>
    <property type="molecule type" value="Genomic_DNA"/>
</dbReference>
<evidence type="ECO:0000256" key="2">
    <source>
        <dbReference type="ARBA" id="ARBA00022448"/>
    </source>
</evidence>
<keyword evidence="6" id="KW-0998">Cell outer membrane</keyword>
<proteinExistence type="predicted"/>